<dbReference type="Proteomes" id="UP000494165">
    <property type="component" value="Unassembled WGS sequence"/>
</dbReference>
<accession>A0A8S1CBP8</accession>
<evidence type="ECO:0000313" key="2">
    <source>
        <dbReference type="Proteomes" id="UP000494165"/>
    </source>
</evidence>
<sequence>MWLSRQKQKHFWYEKLPTILRCKKRFATLKRSRQAGDNERLEDCTCICCFLTFPGILMLFLGLEPCSDYQPTLTETCE</sequence>
<name>A0A8S1CBP8_9INSE</name>
<proteinExistence type="predicted"/>
<comment type="caution">
    <text evidence="1">The sequence shown here is derived from an EMBL/GenBank/DDBJ whole genome shotgun (WGS) entry which is preliminary data.</text>
</comment>
<protein>
    <submittedName>
        <fullName evidence="1">Uncharacterized protein</fullName>
    </submittedName>
</protein>
<evidence type="ECO:0000313" key="1">
    <source>
        <dbReference type="EMBL" id="CAB3365506.1"/>
    </source>
</evidence>
<dbReference type="AlphaFoldDB" id="A0A8S1CBP8"/>
<gene>
    <name evidence="1" type="ORF">CLODIP_2_CD05495</name>
</gene>
<keyword evidence="2" id="KW-1185">Reference proteome</keyword>
<organism evidence="1 2">
    <name type="scientific">Cloeon dipterum</name>
    <dbReference type="NCBI Taxonomy" id="197152"/>
    <lineage>
        <taxon>Eukaryota</taxon>
        <taxon>Metazoa</taxon>
        <taxon>Ecdysozoa</taxon>
        <taxon>Arthropoda</taxon>
        <taxon>Hexapoda</taxon>
        <taxon>Insecta</taxon>
        <taxon>Pterygota</taxon>
        <taxon>Palaeoptera</taxon>
        <taxon>Ephemeroptera</taxon>
        <taxon>Pisciforma</taxon>
        <taxon>Baetidae</taxon>
        <taxon>Cloeon</taxon>
    </lineage>
</organism>
<reference evidence="1 2" key="1">
    <citation type="submission" date="2020-04" db="EMBL/GenBank/DDBJ databases">
        <authorList>
            <person name="Alioto T."/>
            <person name="Alioto T."/>
            <person name="Gomez Garrido J."/>
        </authorList>
    </citation>
    <scope>NUCLEOTIDE SEQUENCE [LARGE SCALE GENOMIC DNA]</scope>
</reference>
<dbReference type="EMBL" id="CADEPI010000021">
    <property type="protein sequence ID" value="CAB3365506.1"/>
    <property type="molecule type" value="Genomic_DNA"/>
</dbReference>